<evidence type="ECO:0000313" key="1">
    <source>
        <dbReference type="EMBL" id="NDJ91095.1"/>
    </source>
</evidence>
<comment type="caution">
    <text evidence="1">The sequence shown here is derived from an EMBL/GenBank/DDBJ whole genome shotgun (WGS) entry which is preliminary data.</text>
</comment>
<dbReference type="EMBL" id="JAACYR010000075">
    <property type="protein sequence ID" value="NDJ91095.1"/>
    <property type="molecule type" value="Genomic_DNA"/>
</dbReference>
<proteinExistence type="predicted"/>
<dbReference type="Proteomes" id="UP000466523">
    <property type="component" value="Unassembled WGS sequence"/>
</dbReference>
<dbReference type="RefSeq" id="WP_162112921.1">
    <property type="nucleotide sequence ID" value="NZ_JAACYR010000075.1"/>
</dbReference>
<protein>
    <submittedName>
        <fullName evidence="1">Uncharacterized protein</fullName>
    </submittedName>
</protein>
<reference evidence="1 2" key="1">
    <citation type="submission" date="2020-01" db="EMBL/GenBank/DDBJ databases">
        <authorList>
            <person name="Sanchez-Estrada R."/>
            <person name="Gonzalez-Y-Merchand J.A."/>
            <person name="Rivera-Gutierrez S."/>
        </authorList>
    </citation>
    <scope>NUCLEOTIDE SEQUENCE [LARGE SCALE GENOMIC DNA]</scope>
    <source>
        <strain evidence="1 2">CST 7247</strain>
    </source>
</reference>
<name>A0A7K3LFF3_9MYCO</name>
<gene>
    <name evidence="1" type="ORF">GWR20_18400</name>
</gene>
<dbReference type="AlphaFoldDB" id="A0A7K3LFF3"/>
<organism evidence="1 2">
    <name type="scientific">Mycolicibacter kumamotonensis</name>
    <dbReference type="NCBI Taxonomy" id="354243"/>
    <lineage>
        <taxon>Bacteria</taxon>
        <taxon>Bacillati</taxon>
        <taxon>Actinomycetota</taxon>
        <taxon>Actinomycetes</taxon>
        <taxon>Mycobacteriales</taxon>
        <taxon>Mycobacteriaceae</taxon>
        <taxon>Mycolicibacter</taxon>
    </lineage>
</organism>
<accession>A0A7K3LFF3</accession>
<evidence type="ECO:0000313" key="2">
    <source>
        <dbReference type="Proteomes" id="UP000466523"/>
    </source>
</evidence>
<sequence>MTAFIGDIRFNRPIAAGDVHVAIGRPADWRDSGALGDLEFDPDELREAAALLPRPLAEASIDVGVALNVLHWRGLAGVS</sequence>